<dbReference type="InterPro" id="IPR050090">
    <property type="entry name" value="Tyrosine_recombinase_XerCD"/>
</dbReference>
<accession>A0ABM9FL42</accession>
<dbReference type="InterPro" id="IPR002104">
    <property type="entry name" value="Integrase_catalytic"/>
</dbReference>
<name>A0ABM9FL42_9VIBR</name>
<evidence type="ECO:0000256" key="4">
    <source>
        <dbReference type="ARBA" id="ARBA00023172"/>
    </source>
</evidence>
<dbReference type="PANTHER" id="PTHR30349">
    <property type="entry name" value="PHAGE INTEGRASE-RELATED"/>
    <property type="match status" value="1"/>
</dbReference>
<evidence type="ECO:0000256" key="2">
    <source>
        <dbReference type="ARBA" id="ARBA00022908"/>
    </source>
</evidence>
<proteinExistence type="inferred from homology"/>
<dbReference type="PROSITE" id="PS51898">
    <property type="entry name" value="TYR_RECOMBINASE"/>
    <property type="match status" value="1"/>
</dbReference>
<keyword evidence="3" id="KW-0238">DNA-binding</keyword>
<keyword evidence="7" id="KW-1185">Reference proteome</keyword>
<dbReference type="InterPro" id="IPR013762">
    <property type="entry name" value="Integrase-like_cat_sf"/>
</dbReference>
<dbReference type="RefSeq" id="WP_168786407.1">
    <property type="nucleotide sequence ID" value="NZ_CALYLF010000104.1"/>
</dbReference>
<evidence type="ECO:0000313" key="6">
    <source>
        <dbReference type="EMBL" id="CAH8207438.1"/>
    </source>
</evidence>
<dbReference type="Pfam" id="PF00589">
    <property type="entry name" value="Phage_integrase"/>
    <property type="match status" value="1"/>
</dbReference>
<evidence type="ECO:0000256" key="1">
    <source>
        <dbReference type="ARBA" id="ARBA00008857"/>
    </source>
</evidence>
<dbReference type="CDD" id="cd00397">
    <property type="entry name" value="DNA_BRE_C"/>
    <property type="match status" value="1"/>
</dbReference>
<feature type="domain" description="Tyr recombinase" evidence="5">
    <location>
        <begin position="186"/>
        <end position="387"/>
    </location>
</feature>
<keyword evidence="4" id="KW-0233">DNA recombination</keyword>
<protein>
    <submittedName>
        <fullName evidence="6">Phage_integrase domain-containing protein</fullName>
    </submittedName>
</protein>
<comment type="caution">
    <text evidence="6">The sequence shown here is derived from an EMBL/GenBank/DDBJ whole genome shotgun (WGS) entry which is preliminary data.</text>
</comment>
<comment type="similarity">
    <text evidence="1">Belongs to the 'phage' integrase family.</text>
</comment>
<evidence type="ECO:0000259" key="5">
    <source>
        <dbReference type="PROSITE" id="PS51898"/>
    </source>
</evidence>
<organism evidence="6 7">
    <name type="scientific">Vibrio aestuarianus</name>
    <dbReference type="NCBI Taxonomy" id="28171"/>
    <lineage>
        <taxon>Bacteria</taxon>
        <taxon>Pseudomonadati</taxon>
        <taxon>Pseudomonadota</taxon>
        <taxon>Gammaproteobacteria</taxon>
        <taxon>Vibrionales</taxon>
        <taxon>Vibrionaceae</taxon>
        <taxon>Vibrio</taxon>
    </lineage>
</organism>
<keyword evidence="2" id="KW-0229">DNA integration</keyword>
<dbReference type="SUPFAM" id="SSF56349">
    <property type="entry name" value="DNA breaking-rejoining enzymes"/>
    <property type="match status" value="1"/>
</dbReference>
<dbReference type="InterPro" id="IPR011010">
    <property type="entry name" value="DNA_brk_join_enz"/>
</dbReference>
<reference evidence="6" key="1">
    <citation type="submission" date="2022-06" db="EMBL/GenBank/DDBJ databases">
        <authorList>
            <person name="Goudenege D."/>
            <person name="Le Roux F."/>
        </authorList>
    </citation>
    <scope>NUCLEOTIDE SEQUENCE</scope>
    <source>
        <strain evidence="6">12-063</strain>
    </source>
</reference>
<dbReference type="PANTHER" id="PTHR30349:SF41">
    <property type="entry name" value="INTEGRASE_RECOMBINASE PROTEIN MJ0367-RELATED"/>
    <property type="match status" value="1"/>
</dbReference>
<evidence type="ECO:0000313" key="7">
    <source>
        <dbReference type="Proteomes" id="UP001152658"/>
    </source>
</evidence>
<dbReference type="Proteomes" id="UP001152658">
    <property type="component" value="Unassembled WGS sequence"/>
</dbReference>
<dbReference type="EMBL" id="CALYLK010000100">
    <property type="protein sequence ID" value="CAH8207438.1"/>
    <property type="molecule type" value="Genomic_DNA"/>
</dbReference>
<evidence type="ECO:0000256" key="3">
    <source>
        <dbReference type="ARBA" id="ARBA00023125"/>
    </source>
</evidence>
<sequence length="446" mass="52842">MYESLTKGLAIYRQNHTKSIYVRLRVKGKELKRSLKTTDVEEAKAKAWGLKFEIEGMVKAGLEIEVTQKKSVRDACLTIIKNLESKKPFKAIYKDYILVYKNFIIPHFLKKTIEDLTTKNIRIYFESLENLSKTRKTINKICFKKLFEYLEEEDLLKKKDFPSLPTEISHEKTEIGIDINKNDLEIIREFINSDDFQNQENINFKTKEYRQIFPFVFEFLFETGIRTGKELNNIQIKNLSKVDDHFFVKILGGKTSYKKRDVILSDKAINSIIEVLKITTNKNITKDNILSLNKEKFVFASSFFTKKKDVVICDFCKLFDQIIKRLIKENKINTKYTLYSLRHTYITLQLLNGVRMYLVSKQVGNSLEMIEKHYDHVMLKDSKNRNELLGINEFDLLNKEYFKIEQERFNSLTDEEKELERITNRSNLSQEDFYNVSDEEWKKLGR</sequence>
<dbReference type="Gene3D" id="1.10.443.10">
    <property type="entry name" value="Intergrase catalytic core"/>
    <property type="match status" value="1"/>
</dbReference>
<gene>
    <name evidence="6" type="ORF">VAE063_620001</name>
</gene>